<dbReference type="RefSeq" id="WP_263608912.1">
    <property type="nucleotide sequence ID" value="NZ_JAOVQM010000008.1"/>
</dbReference>
<name>A0ABT2Y891_9MOLU</name>
<gene>
    <name evidence="1" type="ORF">N7548_07815</name>
</gene>
<protein>
    <recommendedName>
        <fullName evidence="3">Lipoprotein</fullName>
    </recommendedName>
</protein>
<dbReference type="Proteomes" id="UP001177160">
    <property type="component" value="Unassembled WGS sequence"/>
</dbReference>
<dbReference type="PROSITE" id="PS51257">
    <property type="entry name" value="PROKAR_LIPOPROTEIN"/>
    <property type="match status" value="1"/>
</dbReference>
<proteinExistence type="predicted"/>
<sequence length="302" mass="34636">MKKMISIVLYLLFVLTLSGCGSNVITFDYTDLQNIPEETTMNFELPQPEHDYGTWTSNNPDVIEIIDNSQAVVHRQETDVEVTLRISVRFQLSTKKHYKYFKVTVLSIHAEPTIKEKLMGLDEFLADYLHLTGPVELPETFEGLNLSFEMSERTCHYGVIKQDGSKWLMPKIVNTRCIDKVGLVIYHEDKSVYAAYEILVNDYIFDVNNPMHNLDSLIVMNFFEGDSKDRVSKLFYLPQTLAEYEGSTIEWTSLNTSVIRISTDNLQANVWPSDTAVAVDLLAHIVIDELPYDVIYTVTVKR</sequence>
<dbReference type="EMBL" id="JAOVQM010000008">
    <property type="protein sequence ID" value="MCV2232723.1"/>
    <property type="molecule type" value="Genomic_DNA"/>
</dbReference>
<accession>A0ABT2Y891</accession>
<evidence type="ECO:0000313" key="2">
    <source>
        <dbReference type="Proteomes" id="UP001177160"/>
    </source>
</evidence>
<evidence type="ECO:0000313" key="1">
    <source>
        <dbReference type="EMBL" id="MCV2232723.1"/>
    </source>
</evidence>
<reference evidence="1" key="1">
    <citation type="submission" date="2022-09" db="EMBL/GenBank/DDBJ databases">
        <title>Novel Mycoplasma species identified in domestic and wild animals.</title>
        <authorList>
            <person name="Volokhov D.V."/>
            <person name="Furtak V.A."/>
            <person name="Zagorodnyaya T.A."/>
        </authorList>
    </citation>
    <scope>NUCLEOTIDE SEQUENCE</scope>
    <source>
        <strain evidence="1">Oakley</strain>
    </source>
</reference>
<evidence type="ECO:0008006" key="3">
    <source>
        <dbReference type="Google" id="ProtNLM"/>
    </source>
</evidence>
<comment type="caution">
    <text evidence="1">The sequence shown here is derived from an EMBL/GenBank/DDBJ whole genome shotgun (WGS) entry which is preliminary data.</text>
</comment>
<keyword evidence="2" id="KW-1185">Reference proteome</keyword>
<organism evidence="1 2">
    <name type="scientific">Paracholeplasma manati</name>
    <dbReference type="NCBI Taxonomy" id="591373"/>
    <lineage>
        <taxon>Bacteria</taxon>
        <taxon>Bacillati</taxon>
        <taxon>Mycoplasmatota</taxon>
        <taxon>Mollicutes</taxon>
        <taxon>Acholeplasmatales</taxon>
        <taxon>Acholeplasmataceae</taxon>
        <taxon>Paracholeplasma</taxon>
    </lineage>
</organism>